<accession>W1XIF4</accession>
<dbReference type="EMBL" id="AZMM01015416">
    <property type="protein sequence ID" value="ETJ30062.1"/>
    <property type="molecule type" value="Genomic_DNA"/>
</dbReference>
<reference evidence="1" key="1">
    <citation type="submission" date="2013-12" db="EMBL/GenBank/DDBJ databases">
        <title>A Varibaculum cambriense genome reconstructed from a premature infant gut community with otherwise low bacterial novelty that shifts toward anaerobic metabolism during the third week of life.</title>
        <authorList>
            <person name="Brown C.T."/>
            <person name="Sharon I."/>
            <person name="Thomas B.C."/>
            <person name="Castelle C.J."/>
            <person name="Morowitz M.J."/>
            <person name="Banfield J.F."/>
        </authorList>
    </citation>
    <scope>NUCLEOTIDE SEQUENCE</scope>
</reference>
<name>W1XIF4_9ZZZZ</name>
<feature type="non-terminal residue" evidence="1">
    <location>
        <position position="1"/>
    </location>
</feature>
<feature type="non-terminal residue" evidence="1">
    <location>
        <position position="98"/>
    </location>
</feature>
<gene>
    <name evidence="1" type="ORF">Q604_UNBC15416G0001</name>
</gene>
<protein>
    <submittedName>
        <fullName evidence="1">Uncharacterized protein</fullName>
    </submittedName>
</protein>
<comment type="caution">
    <text evidence="1">The sequence shown here is derived from an EMBL/GenBank/DDBJ whole genome shotgun (WGS) entry which is preliminary data.</text>
</comment>
<dbReference type="AlphaFoldDB" id="W1XIF4"/>
<sequence>NGELDTWINNRGIPTNREHIEKVLLSLNLDSKERFNLLIVNHAASLNDTYWIKEKNELNIDGKNLEWKDVSLYRGFKENLGLISFFGNTSSLGGKIKT</sequence>
<proteinExistence type="predicted"/>
<evidence type="ECO:0000313" key="1">
    <source>
        <dbReference type="EMBL" id="ETJ30062.1"/>
    </source>
</evidence>
<organism evidence="1">
    <name type="scientific">human gut metagenome</name>
    <dbReference type="NCBI Taxonomy" id="408170"/>
    <lineage>
        <taxon>unclassified sequences</taxon>
        <taxon>metagenomes</taxon>
        <taxon>organismal metagenomes</taxon>
    </lineage>
</organism>